<dbReference type="CDD" id="cd06082">
    <property type="entry name" value="KOW_Spt5_2"/>
    <property type="match status" value="1"/>
</dbReference>
<dbReference type="Pfam" id="PF03439">
    <property type="entry name" value="Spt5-NGN"/>
    <property type="match status" value="1"/>
</dbReference>
<feature type="domain" description="KOW" evidence="15">
    <location>
        <begin position="701"/>
        <end position="728"/>
    </location>
</feature>
<dbReference type="SMART" id="SM00739">
    <property type="entry name" value="KOW"/>
    <property type="match status" value="5"/>
</dbReference>
<evidence type="ECO:0000259" key="14">
    <source>
        <dbReference type="SMART" id="SM00738"/>
    </source>
</evidence>
<keyword evidence="10" id="KW-0804">Transcription</keyword>
<accession>A0AA85INT7</accession>
<dbReference type="FunFam" id="2.30.30.30:FF:000013">
    <property type="entry name" value="Transcription elongation factor SPT5"/>
    <property type="match status" value="1"/>
</dbReference>
<dbReference type="InterPro" id="IPR005100">
    <property type="entry name" value="NGN-domain"/>
</dbReference>
<keyword evidence="8" id="KW-0805">Transcription regulation</keyword>
<evidence type="ECO:0000256" key="3">
    <source>
        <dbReference type="ARBA" id="ARBA00020181"/>
    </source>
</evidence>
<evidence type="ECO:0000256" key="4">
    <source>
        <dbReference type="ARBA" id="ARBA00021370"/>
    </source>
</evidence>
<sequence length="849" mass="95305">MSDYSDSDLSDNQSPPKKKSKPQKYIKKDLSDDNDEEEEEEEEEEEDEEEDDVDEDEEPVVSSKKKRRMHFAIKDMFHDEASVDEDEEEEDEEYDDDGELIGPEDEEALDAVPAARELDSRRRIREIMDQDEEEIERYYQERYENQNYVDRFGDGEAMADSIVQKERLPGIKDPNLWALRCKMGEEKATVLALMRKFIAYQFSDTPLQIKSAFAKEGLKGYIYVEAFKQTHVKQAIEGITALRLSTYKQHLVPIEEMTEVVRVVKETGQLKPDQWVRIKSGLYRDDLALVEYVEDAQNLVGLKLVPRIDYERKRNRGMEPEEDTNKFKRFKRPAPALFNASKLADRVQRDGSSLVFEGNRYDADGFLHKQFRISAVFTEGIRPTLAELERFHHTPDSLQIAAAAANAAANLNASVTAEVASNHCFTPGDVVEVCEGDLKNLRGKVVSIEGNNRIIVQPNHSDLREPIPFTPVELRKFFSQGDHVKVLSGRYANETGLVIRFDPTIAVVLSDNSMNEMKVAPKDLRLWQDRATTVESSGHVQLMDLVQVDPQTVGVVVHVERDQVSVLTCFGKVVNLKSNTALRRLNTHRRPPPQALDRNGNSIQLKQTVRLLDKPYCGLIGEVKHLYRSWAFIYCRTHLENAGLVVAKTRQISVLTTSQGGNDTQANNEAGVPVKTITPIGGGGARNNTEGGRGRGNRNERQLVGRTALIVKGTLKGLLGIICDATPTHVVLELHSQFKKVPVARENMALLDSGGRIMDTQYGATTPRVTPMREMRTPQLAYGAQTPHAASTTPRGDSTPLPSAFNAGMATPKINNLDEPMTPSSSFLWTSNDLHRMSGSSTHSLSDTE</sequence>
<dbReference type="GO" id="GO:0006412">
    <property type="term" value="P:translation"/>
    <property type="evidence" value="ECO:0007669"/>
    <property type="project" value="InterPro"/>
</dbReference>
<dbReference type="Pfam" id="PF23037">
    <property type="entry name" value="KOWx_SPT5"/>
    <property type="match status" value="1"/>
</dbReference>
<proteinExistence type="inferred from homology"/>
<dbReference type="CDD" id="cd06085">
    <property type="entry name" value="KOW_Spt5_5"/>
    <property type="match status" value="1"/>
</dbReference>
<dbReference type="Pfam" id="PF23284">
    <property type="entry name" value="KOW2_Spt5"/>
    <property type="match status" value="1"/>
</dbReference>
<feature type="domain" description="KOW" evidence="15">
    <location>
        <begin position="602"/>
        <end position="629"/>
    </location>
</feature>
<evidence type="ECO:0000256" key="8">
    <source>
        <dbReference type="ARBA" id="ARBA00023015"/>
    </source>
</evidence>
<dbReference type="Pfam" id="PF00467">
    <property type="entry name" value="KOW"/>
    <property type="match status" value="1"/>
</dbReference>
<evidence type="ECO:0000256" key="6">
    <source>
        <dbReference type="ARBA" id="ARBA00022553"/>
    </source>
</evidence>
<dbReference type="InterPro" id="IPR036735">
    <property type="entry name" value="NGN_dom_sf"/>
</dbReference>
<organism evidence="16 17">
    <name type="scientific">Trichobilharzia regenti</name>
    <name type="common">Nasal bird schistosome</name>
    <dbReference type="NCBI Taxonomy" id="157069"/>
    <lineage>
        <taxon>Eukaryota</taxon>
        <taxon>Metazoa</taxon>
        <taxon>Spiralia</taxon>
        <taxon>Lophotrochozoa</taxon>
        <taxon>Platyhelminthes</taxon>
        <taxon>Trematoda</taxon>
        <taxon>Digenea</taxon>
        <taxon>Strigeidida</taxon>
        <taxon>Schistosomatoidea</taxon>
        <taxon>Schistosomatidae</taxon>
        <taxon>Trichobilharzia</taxon>
    </lineage>
</organism>
<dbReference type="Pfam" id="PF23042">
    <property type="entry name" value="KOW1_SPT5"/>
    <property type="match status" value="1"/>
</dbReference>
<evidence type="ECO:0000313" key="16">
    <source>
        <dbReference type="Proteomes" id="UP000050795"/>
    </source>
</evidence>
<evidence type="ECO:0000256" key="10">
    <source>
        <dbReference type="ARBA" id="ARBA00023163"/>
    </source>
</evidence>
<dbReference type="InterPro" id="IPR041975">
    <property type="entry name" value="KOW_Spt5_2"/>
</dbReference>
<dbReference type="GO" id="GO:0003729">
    <property type="term" value="F:mRNA binding"/>
    <property type="evidence" value="ECO:0007669"/>
    <property type="project" value="TreeGrafter"/>
</dbReference>
<dbReference type="WBParaSite" id="TREG1_109350.1">
    <property type="protein sequence ID" value="TREG1_109350.1"/>
    <property type="gene ID" value="TREG1_109350"/>
</dbReference>
<keyword evidence="11" id="KW-0539">Nucleus</keyword>
<keyword evidence="9" id="KW-0010">Activator</keyword>
<dbReference type="GO" id="GO:0032044">
    <property type="term" value="C:DSIF complex"/>
    <property type="evidence" value="ECO:0007669"/>
    <property type="project" value="TreeGrafter"/>
</dbReference>
<evidence type="ECO:0000256" key="1">
    <source>
        <dbReference type="ARBA" id="ARBA00004123"/>
    </source>
</evidence>
<dbReference type="InterPro" id="IPR005824">
    <property type="entry name" value="KOW"/>
</dbReference>
<name>A0AA85INT7_TRIRE</name>
<evidence type="ECO:0000256" key="12">
    <source>
        <dbReference type="ARBA" id="ARBA00029645"/>
    </source>
</evidence>
<dbReference type="InterPro" id="IPR005825">
    <property type="entry name" value="Ribosomal_uL24_CS"/>
</dbReference>
<reference evidence="17" key="2">
    <citation type="submission" date="2023-11" db="UniProtKB">
        <authorList>
            <consortium name="WormBaseParasite"/>
        </authorList>
    </citation>
    <scope>IDENTIFICATION</scope>
</reference>
<dbReference type="InterPro" id="IPR039385">
    <property type="entry name" value="NGN_Euk"/>
</dbReference>
<evidence type="ECO:0000256" key="7">
    <source>
        <dbReference type="ARBA" id="ARBA00022737"/>
    </source>
</evidence>
<feature type="region of interest" description="Disordered" evidence="13">
    <location>
        <begin position="1"/>
        <end position="115"/>
    </location>
</feature>
<evidence type="ECO:0000256" key="2">
    <source>
        <dbReference type="ARBA" id="ARBA00006956"/>
    </source>
</evidence>
<dbReference type="PANTHER" id="PTHR11125">
    <property type="entry name" value="SUPPRESSOR OF TY 5"/>
    <property type="match status" value="1"/>
</dbReference>
<reference evidence="16" key="1">
    <citation type="submission" date="2022-06" db="EMBL/GenBank/DDBJ databases">
        <authorList>
            <person name="Berger JAMES D."/>
            <person name="Berger JAMES D."/>
        </authorList>
    </citation>
    <scope>NUCLEOTIDE SEQUENCE [LARGE SCALE GENOMIC DNA]</scope>
</reference>
<dbReference type="InterPro" id="IPR014722">
    <property type="entry name" value="Rib_uL2_dom2"/>
</dbReference>
<dbReference type="FunFam" id="3.30.70.940:FF:000005">
    <property type="entry name" value="Transcription elongation factor SPT5"/>
    <property type="match status" value="1"/>
</dbReference>
<dbReference type="InterPro" id="IPR041978">
    <property type="entry name" value="KOW_Spt5_5"/>
</dbReference>
<dbReference type="InterPro" id="IPR041973">
    <property type="entry name" value="KOW_Spt5_1"/>
</dbReference>
<dbReference type="AlphaFoldDB" id="A0AA85INT7"/>
<feature type="domain" description="NusG-like N-terminal" evidence="14">
    <location>
        <begin position="173"/>
        <end position="264"/>
    </location>
</feature>
<dbReference type="InterPro" id="IPR006645">
    <property type="entry name" value="NGN-like_dom"/>
</dbReference>
<dbReference type="CDD" id="cd06081">
    <property type="entry name" value="KOW_Spt5_1"/>
    <property type="match status" value="1"/>
</dbReference>
<dbReference type="GO" id="GO:0005840">
    <property type="term" value="C:ribosome"/>
    <property type="evidence" value="ECO:0007669"/>
    <property type="project" value="InterPro"/>
</dbReference>
<dbReference type="InterPro" id="IPR057936">
    <property type="entry name" value="KOWx_Spt5"/>
</dbReference>
<keyword evidence="16" id="KW-1185">Reference proteome</keyword>
<feature type="domain" description="KOW" evidence="15">
    <location>
        <begin position="269"/>
        <end position="296"/>
    </location>
</feature>
<dbReference type="InterPro" id="IPR041976">
    <property type="entry name" value="KOW_Spt5_3"/>
</dbReference>
<dbReference type="CDD" id="cd06084">
    <property type="entry name" value="KOW_Spt5_4"/>
    <property type="match status" value="1"/>
</dbReference>
<dbReference type="GO" id="GO:0006368">
    <property type="term" value="P:transcription elongation by RNA polymerase II"/>
    <property type="evidence" value="ECO:0007669"/>
    <property type="project" value="TreeGrafter"/>
</dbReference>
<dbReference type="SMART" id="SM00738">
    <property type="entry name" value="NGN"/>
    <property type="match status" value="1"/>
</dbReference>
<dbReference type="CDD" id="cd06083">
    <property type="entry name" value="KOW_Spt5_3"/>
    <property type="match status" value="1"/>
</dbReference>
<evidence type="ECO:0000256" key="9">
    <source>
        <dbReference type="ARBA" id="ARBA00023159"/>
    </source>
</evidence>
<feature type="region of interest" description="Disordered" evidence="13">
    <location>
        <begin position="830"/>
        <end position="849"/>
    </location>
</feature>
<dbReference type="InterPro" id="IPR008991">
    <property type="entry name" value="Translation_prot_SH3-like_sf"/>
</dbReference>
<dbReference type="InterPro" id="IPR039659">
    <property type="entry name" value="SPT5"/>
</dbReference>
<dbReference type="InterPro" id="IPR041977">
    <property type="entry name" value="KOW_Spt5_4"/>
</dbReference>
<feature type="compositionally biased region" description="Acidic residues" evidence="13">
    <location>
        <begin position="82"/>
        <end position="109"/>
    </location>
</feature>
<keyword evidence="6" id="KW-0597">Phosphoprotein</keyword>
<dbReference type="SUPFAM" id="SSF50104">
    <property type="entry name" value="Translation proteins SH3-like domain"/>
    <property type="match status" value="1"/>
</dbReference>
<comment type="subcellular location">
    <subcellularLocation>
        <location evidence="1">Nucleus</location>
    </subcellularLocation>
</comment>
<dbReference type="PANTHER" id="PTHR11125:SF7">
    <property type="entry name" value="TRANSCRIPTION ELONGATION FACTOR SPT5"/>
    <property type="match status" value="1"/>
</dbReference>
<dbReference type="Proteomes" id="UP000050795">
    <property type="component" value="Unassembled WGS sequence"/>
</dbReference>
<feature type="domain" description="KOW" evidence="15">
    <location>
        <begin position="477"/>
        <end position="504"/>
    </location>
</feature>
<evidence type="ECO:0000256" key="13">
    <source>
        <dbReference type="SAM" id="MobiDB-lite"/>
    </source>
</evidence>
<evidence type="ECO:0000313" key="17">
    <source>
        <dbReference type="WBParaSite" id="TREG1_109350.1"/>
    </source>
</evidence>
<feature type="compositionally biased region" description="Basic and acidic residues" evidence="13">
    <location>
        <begin position="72"/>
        <end position="81"/>
    </location>
</feature>
<feature type="compositionally biased region" description="Acidic residues" evidence="13">
    <location>
        <begin position="32"/>
        <end position="59"/>
    </location>
</feature>
<keyword evidence="5" id="KW-0678">Repressor</keyword>
<dbReference type="Pfam" id="PF23291">
    <property type="entry name" value="KOW4_SPT5"/>
    <property type="match status" value="1"/>
</dbReference>
<dbReference type="InterPro" id="IPR022581">
    <property type="entry name" value="Spt5_N"/>
</dbReference>
<dbReference type="GO" id="GO:0006357">
    <property type="term" value="P:regulation of transcription by RNA polymerase II"/>
    <property type="evidence" value="ECO:0007669"/>
    <property type="project" value="InterPro"/>
</dbReference>
<feature type="domain" description="KOW" evidence="15">
    <location>
        <begin position="424"/>
        <end position="451"/>
    </location>
</feature>
<protein>
    <recommendedName>
        <fullName evidence="3">Transcription elongation factor SPT5</fullName>
    </recommendedName>
    <alternativeName>
        <fullName evidence="12">DRB sensitivity-inducing factor large subunit</fullName>
    </alternativeName>
    <alternativeName>
        <fullName evidence="4">Transcription elongation factor spt5</fullName>
    </alternativeName>
</protein>
<dbReference type="Pfam" id="PF23290">
    <property type="entry name" value="KOW5_SPT5"/>
    <property type="match status" value="1"/>
</dbReference>
<dbReference type="GO" id="GO:0003735">
    <property type="term" value="F:structural constituent of ribosome"/>
    <property type="evidence" value="ECO:0007669"/>
    <property type="project" value="InterPro"/>
</dbReference>
<dbReference type="Gene3D" id="2.30.30.30">
    <property type="match status" value="3"/>
</dbReference>
<feature type="region of interest" description="Disordered" evidence="13">
    <location>
        <begin position="675"/>
        <end position="699"/>
    </location>
</feature>
<dbReference type="GO" id="GO:0032784">
    <property type="term" value="P:regulation of DNA-templated transcription elongation"/>
    <property type="evidence" value="ECO:0007669"/>
    <property type="project" value="InterPro"/>
</dbReference>
<evidence type="ECO:0000256" key="5">
    <source>
        <dbReference type="ARBA" id="ARBA00022491"/>
    </source>
</evidence>
<dbReference type="CDD" id="cd09888">
    <property type="entry name" value="NGN_Euk"/>
    <property type="match status" value="1"/>
</dbReference>
<comment type="similarity">
    <text evidence="2">Belongs to the SPT5 family.</text>
</comment>
<evidence type="ECO:0000256" key="11">
    <source>
        <dbReference type="ARBA" id="ARBA00023242"/>
    </source>
</evidence>
<dbReference type="PROSITE" id="PS01108">
    <property type="entry name" value="RIBOSOMAL_L24"/>
    <property type="match status" value="1"/>
</dbReference>
<feature type="compositionally biased region" description="Basic residues" evidence="13">
    <location>
        <begin position="16"/>
        <end position="25"/>
    </location>
</feature>
<evidence type="ECO:0000259" key="15">
    <source>
        <dbReference type="SMART" id="SM00739"/>
    </source>
</evidence>
<dbReference type="Gene3D" id="3.30.70.940">
    <property type="entry name" value="NusG, N-terminal domain"/>
    <property type="match status" value="1"/>
</dbReference>
<keyword evidence="7" id="KW-0677">Repeat</keyword>
<dbReference type="Pfam" id="PF11942">
    <property type="entry name" value="Spt5_N"/>
    <property type="match status" value="1"/>
</dbReference>